<dbReference type="RefSeq" id="WP_046906732.1">
    <property type="nucleotide sequence ID" value="NZ_BAAAXG010000027.1"/>
</dbReference>
<dbReference type="EMBL" id="LAQS01000008">
    <property type="protein sequence ID" value="KKZ74524.1"/>
    <property type="molecule type" value="Genomic_DNA"/>
</dbReference>
<dbReference type="InterPro" id="IPR006045">
    <property type="entry name" value="Cupin_1"/>
</dbReference>
<comment type="caution">
    <text evidence="2">The sequence shown here is derived from an EMBL/GenBank/DDBJ whole genome shotgun (WGS) entry which is preliminary data.</text>
</comment>
<reference evidence="2 3" key="1">
    <citation type="submission" date="2015-05" db="EMBL/GenBank/DDBJ databases">
        <title>Draft Genome assembly of Streptomyces showdoensis.</title>
        <authorList>
            <person name="Thapa K.K."/>
            <person name="Metsa-Ketela M."/>
        </authorList>
    </citation>
    <scope>NUCLEOTIDE SEQUENCE [LARGE SCALE GENOMIC DNA]</scope>
    <source>
        <strain evidence="2 3">ATCC 15227</strain>
    </source>
</reference>
<proteinExistence type="predicted"/>
<evidence type="ECO:0000313" key="2">
    <source>
        <dbReference type="EMBL" id="KKZ74524.1"/>
    </source>
</evidence>
<name>A0A2P2GSQ7_STREW</name>
<dbReference type="PANTHER" id="PTHR36440">
    <property type="entry name" value="PUTATIVE (AFU_ORTHOLOGUE AFUA_8G07350)-RELATED"/>
    <property type="match status" value="1"/>
</dbReference>
<keyword evidence="3" id="KW-1185">Reference proteome</keyword>
<protein>
    <recommendedName>
        <fullName evidence="1">Cupin type-1 domain-containing protein</fullName>
    </recommendedName>
</protein>
<accession>A0A2P2GSQ7</accession>
<dbReference type="Gene3D" id="2.60.120.10">
    <property type="entry name" value="Jelly Rolls"/>
    <property type="match status" value="1"/>
</dbReference>
<dbReference type="Pfam" id="PF00190">
    <property type="entry name" value="Cupin_1"/>
    <property type="match status" value="1"/>
</dbReference>
<evidence type="ECO:0000313" key="3">
    <source>
        <dbReference type="Proteomes" id="UP000265325"/>
    </source>
</evidence>
<feature type="domain" description="Cupin type-1" evidence="1">
    <location>
        <begin position="36"/>
        <end position="133"/>
    </location>
</feature>
<sequence length="182" mass="20191">MTFISDVTDGFTLGPGEGRPIGHQVNLKVGQEHTPNLLAVECEFAPGFDVGAHSHSTHEEIFYVLEGEVEFFAFQPKVITSEPGSWTQWESKTGQKVTRATPGTVLYVPKGTPHGFRNPGDVKMRFLLVGTPAGHENYQQEIADLLASPPKDEEDLRRAVEEIRRRNHTEQLTPAVRAPSDM</sequence>
<dbReference type="Proteomes" id="UP000265325">
    <property type="component" value="Unassembled WGS sequence"/>
</dbReference>
<dbReference type="PANTHER" id="PTHR36440:SF1">
    <property type="entry name" value="PUTATIVE (AFU_ORTHOLOGUE AFUA_8G07350)-RELATED"/>
    <property type="match status" value="1"/>
</dbReference>
<dbReference type="OrthoDB" id="9791637at2"/>
<evidence type="ECO:0000259" key="1">
    <source>
        <dbReference type="Pfam" id="PF00190"/>
    </source>
</evidence>
<organism evidence="2 3">
    <name type="scientific">Streptomyces showdoensis</name>
    <dbReference type="NCBI Taxonomy" id="68268"/>
    <lineage>
        <taxon>Bacteria</taxon>
        <taxon>Bacillati</taxon>
        <taxon>Actinomycetota</taxon>
        <taxon>Actinomycetes</taxon>
        <taxon>Kitasatosporales</taxon>
        <taxon>Streptomycetaceae</taxon>
        <taxon>Streptomyces</taxon>
    </lineage>
</organism>
<dbReference type="AlphaFoldDB" id="A0A2P2GSQ7"/>
<dbReference type="InterPro" id="IPR053146">
    <property type="entry name" value="QDO-like"/>
</dbReference>
<dbReference type="InterPro" id="IPR014710">
    <property type="entry name" value="RmlC-like_jellyroll"/>
</dbReference>
<gene>
    <name evidence="2" type="ORF">VO63_07140</name>
</gene>
<dbReference type="InterPro" id="IPR011051">
    <property type="entry name" value="RmlC_Cupin_sf"/>
</dbReference>
<dbReference type="SUPFAM" id="SSF51182">
    <property type="entry name" value="RmlC-like cupins"/>
    <property type="match status" value="1"/>
</dbReference>